<keyword evidence="2" id="KW-1185">Reference proteome</keyword>
<organism evidence="1 2">
    <name type="scientific">Rhodococcoides trifolii</name>
    <dbReference type="NCBI Taxonomy" id="908250"/>
    <lineage>
        <taxon>Bacteria</taxon>
        <taxon>Bacillati</taxon>
        <taxon>Actinomycetota</taxon>
        <taxon>Actinomycetes</taxon>
        <taxon>Mycobacteriales</taxon>
        <taxon>Nocardiaceae</taxon>
        <taxon>Rhodococcoides</taxon>
    </lineage>
</organism>
<dbReference type="Gene3D" id="3.20.80.10">
    <property type="entry name" value="Regulatory factor, effector binding domain"/>
    <property type="match status" value="1"/>
</dbReference>
<dbReference type="RefSeq" id="WP_188546004.1">
    <property type="nucleotide sequence ID" value="NZ_BMCU01000003.1"/>
</dbReference>
<reference evidence="1" key="1">
    <citation type="journal article" date="2014" name="Int. J. Syst. Evol. Microbiol.">
        <title>Complete genome sequence of Corynebacterium casei LMG S-19264T (=DSM 44701T), isolated from a smear-ripened cheese.</title>
        <authorList>
            <consortium name="US DOE Joint Genome Institute (JGI-PGF)"/>
            <person name="Walter F."/>
            <person name="Albersmeier A."/>
            <person name="Kalinowski J."/>
            <person name="Ruckert C."/>
        </authorList>
    </citation>
    <scope>NUCLEOTIDE SEQUENCE</scope>
    <source>
        <strain evidence="1">CCM 7905</strain>
    </source>
</reference>
<comment type="caution">
    <text evidence="1">The sequence shown here is derived from an EMBL/GenBank/DDBJ whole genome shotgun (WGS) entry which is preliminary data.</text>
</comment>
<sequence length="97" mass="10375">MVHTLYVPDQLGFYNVIVGVLRASPADVPYGDVFATVGPAAYAVFTPEMNLPDQVDDVWAQLDDAVRDGTVVRADGPEVETVSPEGRVELSVTVVLA</sequence>
<dbReference type="Proteomes" id="UP000654257">
    <property type="component" value="Unassembled WGS sequence"/>
</dbReference>
<evidence type="ECO:0000313" key="2">
    <source>
        <dbReference type="Proteomes" id="UP000654257"/>
    </source>
</evidence>
<name>A0A917G0U8_9NOCA</name>
<dbReference type="EMBL" id="BMCU01000003">
    <property type="protein sequence ID" value="GGG17142.1"/>
    <property type="molecule type" value="Genomic_DNA"/>
</dbReference>
<accession>A0A917G0U8</accession>
<dbReference type="InterPro" id="IPR011256">
    <property type="entry name" value="Reg_factor_effector_dom_sf"/>
</dbReference>
<protein>
    <submittedName>
        <fullName evidence="1">Uncharacterized protein</fullName>
    </submittedName>
</protein>
<dbReference type="AlphaFoldDB" id="A0A917G0U8"/>
<gene>
    <name evidence="1" type="ORF">GCM10007304_34130</name>
</gene>
<proteinExistence type="predicted"/>
<evidence type="ECO:0000313" key="1">
    <source>
        <dbReference type="EMBL" id="GGG17142.1"/>
    </source>
</evidence>
<reference evidence="1" key="2">
    <citation type="submission" date="2020-09" db="EMBL/GenBank/DDBJ databases">
        <authorList>
            <person name="Sun Q."/>
            <person name="Sedlacek I."/>
        </authorList>
    </citation>
    <scope>NUCLEOTIDE SEQUENCE</scope>
    <source>
        <strain evidence="1">CCM 7905</strain>
    </source>
</reference>